<accession>A0A6F9DDH7</accession>
<evidence type="ECO:0000256" key="1">
    <source>
        <dbReference type="ARBA" id="ARBA00022553"/>
    </source>
</evidence>
<feature type="binding site" evidence="8">
    <location>
        <begin position="265"/>
        <end position="274"/>
    </location>
    <ligand>
        <name>ATP</name>
        <dbReference type="ChEBI" id="CHEBI:30616"/>
    </ligand>
</feature>
<feature type="binding site" evidence="8">
    <location>
        <position position="154"/>
    </location>
    <ligand>
        <name>(6S)-NADPHX</name>
        <dbReference type="ChEBI" id="CHEBI:64076"/>
    </ligand>
</feature>
<dbReference type="CDD" id="cd01171">
    <property type="entry name" value="YXKO-related"/>
    <property type="match status" value="1"/>
</dbReference>
<keyword evidence="4" id="KW-0521">NADP</keyword>
<keyword evidence="6 8" id="KW-0456">Lyase</keyword>
<dbReference type="GO" id="GO:0110051">
    <property type="term" value="P:metabolite repair"/>
    <property type="evidence" value="ECO:0007669"/>
    <property type="project" value="TreeGrafter"/>
</dbReference>
<dbReference type="PANTHER" id="PTHR12592">
    <property type="entry name" value="ATP-DEPENDENT (S)-NAD(P)H-HYDRATE DEHYDRATASE FAMILY MEMBER"/>
    <property type="match status" value="1"/>
</dbReference>
<comment type="similarity">
    <text evidence="8">Belongs to the NnrD/CARKD family.</text>
</comment>
<evidence type="ECO:0000256" key="3">
    <source>
        <dbReference type="ARBA" id="ARBA00022840"/>
    </source>
</evidence>
<evidence type="ECO:0000313" key="10">
    <source>
        <dbReference type="EMBL" id="CAB3246484.1"/>
    </source>
</evidence>
<evidence type="ECO:0000256" key="5">
    <source>
        <dbReference type="ARBA" id="ARBA00023027"/>
    </source>
</evidence>
<feature type="domain" description="YjeF C-terminal" evidence="9">
    <location>
        <begin position="54"/>
        <end position="342"/>
    </location>
</feature>
<dbReference type="GO" id="GO:0046496">
    <property type="term" value="P:nicotinamide nucleotide metabolic process"/>
    <property type="evidence" value="ECO:0007669"/>
    <property type="project" value="UniProtKB-UniRule"/>
</dbReference>
<feature type="binding site" evidence="8">
    <location>
        <position position="275"/>
    </location>
    <ligand>
        <name>(6S)-NADPHX</name>
        <dbReference type="ChEBI" id="CHEBI:64076"/>
    </ligand>
</feature>
<gene>
    <name evidence="10" type="primary">Flj10769</name>
</gene>
<evidence type="ECO:0000256" key="8">
    <source>
        <dbReference type="HAMAP-Rule" id="MF_03157"/>
    </source>
</evidence>
<dbReference type="NCBIfam" id="TIGR00196">
    <property type="entry name" value="yjeF_cterm"/>
    <property type="match status" value="1"/>
</dbReference>
<evidence type="ECO:0000256" key="2">
    <source>
        <dbReference type="ARBA" id="ARBA00022741"/>
    </source>
</evidence>
<dbReference type="PANTHER" id="PTHR12592:SF0">
    <property type="entry name" value="ATP-DEPENDENT (S)-NAD(P)H-HYDRATE DEHYDRATASE"/>
    <property type="match status" value="1"/>
</dbReference>
<feature type="binding site" evidence="8">
    <location>
        <begin position="246"/>
        <end position="250"/>
    </location>
    <ligand>
        <name>ATP</name>
        <dbReference type="ChEBI" id="CHEBI:30616"/>
    </ligand>
</feature>
<keyword evidence="3 8" id="KW-0067">ATP-binding</keyword>
<keyword evidence="5 8" id="KW-0520">NAD</keyword>
<keyword evidence="2 8" id="KW-0547">Nucleotide-binding</keyword>
<dbReference type="AlphaFoldDB" id="A0A6F9DDH7"/>
<dbReference type="GO" id="GO:0047453">
    <property type="term" value="F:ATP-dependent NAD(P)H-hydrate dehydratase activity"/>
    <property type="evidence" value="ECO:0007669"/>
    <property type="project" value="UniProtKB-UniRule"/>
</dbReference>
<proteinExistence type="evidence at transcript level"/>
<comment type="catalytic activity">
    <reaction evidence="7 8">
        <text>(6S)-NADPHX + ATP = ADP + phosphate + NADPH + H(+)</text>
        <dbReference type="Rhea" id="RHEA:32231"/>
        <dbReference type="ChEBI" id="CHEBI:15378"/>
        <dbReference type="ChEBI" id="CHEBI:30616"/>
        <dbReference type="ChEBI" id="CHEBI:43474"/>
        <dbReference type="ChEBI" id="CHEBI:57783"/>
        <dbReference type="ChEBI" id="CHEBI:64076"/>
        <dbReference type="ChEBI" id="CHEBI:456216"/>
        <dbReference type="EC" id="4.2.1.93"/>
    </reaction>
</comment>
<comment type="cofactor">
    <cofactor evidence="8">
        <name>Mg(2+)</name>
        <dbReference type="ChEBI" id="CHEBI:18420"/>
    </cofactor>
</comment>
<dbReference type="FunFam" id="3.40.1190.20:FF:000023">
    <property type="entry name" value="ATP-dependent (S)-NAD(P)H-hydrate dehydratase"/>
    <property type="match status" value="1"/>
</dbReference>
<dbReference type="PROSITE" id="PS51383">
    <property type="entry name" value="YJEF_C_3"/>
    <property type="match status" value="1"/>
</dbReference>
<sequence length="351" mass="37964">MNKLKPSRLVVGIKLLQIFFWNEAKVFAVGGETCSRSYLSHTKMNCAMQNDSQVIEEINKIIPPLTYSQHKGQAGRIGIVGGSEEYTGAPYFAALSALKVGADLAHVFCPSAASPVIKSYSPELIVHPLLDKEDGLTAIKDWLPRLGSVVIGPGLGRLSSTMQTVKDIIAELKELSTPIVIDADGLFLVTQDPDVILGYKRAILTPNVVEFRRLANAMNIEARNDDPVQETIDLSKALGDVTIVRKGKVDIIAHGDQVLKVTEDGSPRRCGGQGDLLSGSMATFAFWAYKNETKVTANPGAVAAYGACMLTKKCASLAFVKYGRSTTTTDLIAEIHTVFEGTFEIFSNKNL</sequence>
<dbReference type="HAMAP" id="MF_01965">
    <property type="entry name" value="NADHX_dehydratase"/>
    <property type="match status" value="1"/>
</dbReference>
<feature type="binding site" evidence="8">
    <location>
        <begin position="207"/>
        <end position="213"/>
    </location>
    <ligand>
        <name>(6S)-NADPHX</name>
        <dbReference type="ChEBI" id="CHEBI:64076"/>
    </ligand>
</feature>
<evidence type="ECO:0000256" key="6">
    <source>
        <dbReference type="ARBA" id="ARBA00023239"/>
    </source>
</evidence>
<dbReference type="InterPro" id="IPR029056">
    <property type="entry name" value="Ribokinase-like"/>
</dbReference>
<dbReference type="InterPro" id="IPR000631">
    <property type="entry name" value="CARKD"/>
</dbReference>
<dbReference type="Pfam" id="PF01256">
    <property type="entry name" value="Carb_kinase"/>
    <property type="match status" value="1"/>
</dbReference>
<organism evidence="10">
    <name type="scientific">Phallusia mammillata</name>
    <dbReference type="NCBI Taxonomy" id="59560"/>
    <lineage>
        <taxon>Eukaryota</taxon>
        <taxon>Metazoa</taxon>
        <taxon>Chordata</taxon>
        <taxon>Tunicata</taxon>
        <taxon>Ascidiacea</taxon>
        <taxon>Phlebobranchia</taxon>
        <taxon>Ascidiidae</taxon>
        <taxon>Phallusia</taxon>
    </lineage>
</organism>
<dbReference type="SUPFAM" id="SSF53613">
    <property type="entry name" value="Ribokinase-like"/>
    <property type="match status" value="1"/>
</dbReference>
<dbReference type="EC" id="4.2.1.93" evidence="8"/>
<evidence type="ECO:0000259" key="9">
    <source>
        <dbReference type="PROSITE" id="PS51383"/>
    </source>
</evidence>
<comment type="function">
    <text evidence="8">Catalyzes the dehydration of the S-form of NAD(P)HX at the expense of ATP, which is converted to ADP. Together with NAD(P)HX epimerase, which catalyzes the epimerization of the S- and R-forms, the enzyme allows the repair of both epimers of NAD(P)HX, a damaged form of NAD(P)H that is a result of enzymatic or heat-dependent hydration.</text>
</comment>
<reference evidence="10" key="1">
    <citation type="submission" date="2020-04" db="EMBL/GenBank/DDBJ databases">
        <authorList>
            <person name="Neveu A P."/>
        </authorList>
    </citation>
    <scope>NUCLEOTIDE SEQUENCE</scope>
    <source>
        <tissue evidence="10">Whole embryo</tissue>
    </source>
</reference>
<keyword evidence="1 8" id="KW-0597">Phosphoprotein</keyword>
<protein>
    <recommendedName>
        <fullName evidence="8">ATP-dependent (S)-NAD(P)H-hydrate dehydratase</fullName>
        <ecNumber evidence="8">4.2.1.93</ecNumber>
    </recommendedName>
    <alternativeName>
        <fullName evidence="8">ATP-dependent NAD(P)HX dehydratase</fullName>
    </alternativeName>
</protein>
<dbReference type="GO" id="GO:0005524">
    <property type="term" value="F:ATP binding"/>
    <property type="evidence" value="ECO:0007669"/>
    <property type="project" value="UniProtKB-KW"/>
</dbReference>
<dbReference type="EMBL" id="LR785208">
    <property type="protein sequence ID" value="CAB3246484.1"/>
    <property type="molecule type" value="mRNA"/>
</dbReference>
<evidence type="ECO:0000256" key="7">
    <source>
        <dbReference type="ARBA" id="ARBA00047472"/>
    </source>
</evidence>
<name>A0A6F9DDH7_9ASCI</name>
<evidence type="ECO:0000256" key="4">
    <source>
        <dbReference type="ARBA" id="ARBA00022857"/>
    </source>
</evidence>
<comment type="catalytic activity">
    <reaction evidence="8">
        <text>(6S)-NADHX + ATP = ADP + phosphate + NADH + H(+)</text>
        <dbReference type="Rhea" id="RHEA:19017"/>
        <dbReference type="ChEBI" id="CHEBI:15378"/>
        <dbReference type="ChEBI" id="CHEBI:30616"/>
        <dbReference type="ChEBI" id="CHEBI:43474"/>
        <dbReference type="ChEBI" id="CHEBI:57945"/>
        <dbReference type="ChEBI" id="CHEBI:64074"/>
        <dbReference type="ChEBI" id="CHEBI:456216"/>
        <dbReference type="EC" id="4.2.1.93"/>
    </reaction>
</comment>
<dbReference type="Gene3D" id="3.40.1190.20">
    <property type="match status" value="1"/>
</dbReference>